<evidence type="ECO:0000256" key="5">
    <source>
        <dbReference type="ARBA" id="ARBA00022676"/>
    </source>
</evidence>
<dbReference type="Proteomes" id="UP000007383">
    <property type="component" value="Chromosome"/>
</dbReference>
<keyword evidence="5 10" id="KW-0328">Glycosyltransferase</keyword>
<keyword evidence="6 10" id="KW-0808">Transferase</keyword>
<evidence type="ECO:0000256" key="6">
    <source>
        <dbReference type="ARBA" id="ARBA00022679"/>
    </source>
</evidence>
<evidence type="ECO:0000256" key="3">
    <source>
        <dbReference type="ARBA" id="ARBA00012560"/>
    </source>
</evidence>
<organism evidence="11 12">
    <name type="scientific">Spirochaeta africana (strain ATCC 700263 / DSM 8902 / Z-7692)</name>
    <dbReference type="NCBI Taxonomy" id="889378"/>
    <lineage>
        <taxon>Bacteria</taxon>
        <taxon>Pseudomonadati</taxon>
        <taxon>Spirochaetota</taxon>
        <taxon>Spirochaetia</taxon>
        <taxon>Spirochaetales</taxon>
        <taxon>Spirochaetaceae</taxon>
        <taxon>Spirochaeta</taxon>
    </lineage>
</organism>
<dbReference type="AlphaFoldDB" id="H9UGZ5"/>
<dbReference type="GO" id="GO:0005975">
    <property type="term" value="P:carbohydrate metabolic process"/>
    <property type="evidence" value="ECO:0007669"/>
    <property type="project" value="InterPro"/>
</dbReference>
<dbReference type="PANTHER" id="PTHR32438">
    <property type="entry name" value="4-ALPHA-GLUCANOTRANSFERASE DPE1, CHLOROPLASTIC/AMYLOPLASTIC"/>
    <property type="match status" value="1"/>
</dbReference>
<dbReference type="eggNOG" id="COG1640">
    <property type="taxonomic scope" value="Bacteria"/>
</dbReference>
<dbReference type="GO" id="GO:0004134">
    <property type="term" value="F:4-alpha-glucanotransferase activity"/>
    <property type="evidence" value="ECO:0007669"/>
    <property type="project" value="UniProtKB-EC"/>
</dbReference>
<reference evidence="12" key="1">
    <citation type="journal article" date="2013" name="Stand. Genomic Sci.">
        <title>Complete genome sequence of the halophilic bacterium Spirochaeta africana type strain (Z-7692(T)) from the alkaline Lake Magadi in the East African Rift.</title>
        <authorList>
            <person name="Liolos K."/>
            <person name="Abt B."/>
            <person name="Scheuner C."/>
            <person name="Teshima H."/>
            <person name="Held B."/>
            <person name="Lapidus A."/>
            <person name="Nolan M."/>
            <person name="Lucas S."/>
            <person name="Deshpande S."/>
            <person name="Cheng J.F."/>
            <person name="Tapia R."/>
            <person name="Goodwin L.A."/>
            <person name="Pitluck S."/>
            <person name="Pagani I."/>
            <person name="Ivanova N."/>
            <person name="Mavromatis K."/>
            <person name="Mikhailova N."/>
            <person name="Huntemann M."/>
            <person name="Pati A."/>
            <person name="Chen A."/>
            <person name="Palaniappan K."/>
            <person name="Land M."/>
            <person name="Rohde M."/>
            <person name="Tindall B.J."/>
            <person name="Detter J.C."/>
            <person name="Goker M."/>
            <person name="Bristow J."/>
            <person name="Eisen J.A."/>
            <person name="Markowitz V."/>
            <person name="Hugenholtz P."/>
            <person name="Woyke T."/>
            <person name="Klenk H.P."/>
            <person name="Kyrpides N.C."/>
        </authorList>
    </citation>
    <scope>NUCLEOTIDE SEQUENCE</scope>
    <source>
        <strain evidence="12">ATCC 700263 / DSM 8902 / Z-7692</strain>
    </source>
</reference>
<evidence type="ECO:0000313" key="12">
    <source>
        <dbReference type="Proteomes" id="UP000007383"/>
    </source>
</evidence>
<name>H9UGZ5_SPIAZ</name>
<dbReference type="InterPro" id="IPR017853">
    <property type="entry name" value="GH"/>
</dbReference>
<dbReference type="NCBIfam" id="NF011080">
    <property type="entry name" value="PRK14508.1-3"/>
    <property type="match status" value="1"/>
</dbReference>
<protein>
    <recommendedName>
        <fullName evidence="4 10">4-alpha-glucanotransferase</fullName>
        <ecNumber evidence="3 10">2.4.1.25</ecNumber>
    </recommendedName>
    <alternativeName>
        <fullName evidence="8 10">Amylomaltase</fullName>
    </alternativeName>
    <alternativeName>
        <fullName evidence="9 10">Disproportionating enzyme</fullName>
    </alternativeName>
</protein>
<dbReference type="InterPro" id="IPR003385">
    <property type="entry name" value="Glyco_hydro_77"/>
</dbReference>
<evidence type="ECO:0000256" key="10">
    <source>
        <dbReference type="RuleBase" id="RU361207"/>
    </source>
</evidence>
<dbReference type="PANTHER" id="PTHR32438:SF5">
    <property type="entry name" value="4-ALPHA-GLUCANOTRANSFERASE DPE1, CHLOROPLASTIC_AMYLOPLASTIC"/>
    <property type="match status" value="1"/>
</dbReference>
<comment type="catalytic activity">
    <reaction evidence="1 10">
        <text>Transfers a segment of a (1-&gt;4)-alpha-D-glucan to a new position in an acceptor, which may be glucose or a (1-&gt;4)-alpha-D-glucan.</text>
        <dbReference type="EC" id="2.4.1.25"/>
    </reaction>
</comment>
<dbReference type="RefSeq" id="WP_014454785.1">
    <property type="nucleotide sequence ID" value="NC_017098.1"/>
</dbReference>
<evidence type="ECO:0000256" key="1">
    <source>
        <dbReference type="ARBA" id="ARBA00000439"/>
    </source>
</evidence>
<comment type="similarity">
    <text evidence="2 10">Belongs to the disproportionating enzyme family.</text>
</comment>
<evidence type="ECO:0000256" key="9">
    <source>
        <dbReference type="ARBA" id="ARBA00031501"/>
    </source>
</evidence>
<proteinExistence type="inferred from homology"/>
<dbReference type="NCBIfam" id="TIGR00217">
    <property type="entry name" value="malQ"/>
    <property type="match status" value="1"/>
</dbReference>
<dbReference type="EC" id="2.4.1.25" evidence="3 10"/>
<sequence>MEHSTRPTELPRAAGILAHPTSLPGAYGIGTFGREARDFVDLLVLSRQRIWQMCPLGPTGYGDSPYQCFSALAGNPLLIDVEQLVHDGLLAEHDLHSLTGFPTGHVDFGPVIEAKMQVLRLAADTFFAKLGDPSTDVTAARFRRFCRDNAFWLDDYTLFMVLKAEFGGSAWSEWPDEQLRMHEPQAVAAARERLQDEIRLHQFLQYIFFEQWLDLRAYANRSGIEIVGDMPIFVAYDSAEAWAKPELFLFDEHHQPTSVAGVPPDYFSATGQLWGNPLYDWEYHEKTEFAWWIEIIRHKLAMFDYLRIDHFRGFSAYWAVPFGDTTAERGEWQPARGRQLFRRIREVLGTPPILAEDLGFITDDVRRLKHEFGFPGMKILQFGFDSGQEMVNEFLPHNYEANCIAYTGTHDNDTLVGWLESAKPADRELAYEYLHSDGTRPHWDFIRGIYSSPAAFAIVPLQDILGLGKEARMNTPGTLGGNWDWRFTQDMLKPDILQQLARLSELYGRI</sequence>
<evidence type="ECO:0000256" key="7">
    <source>
        <dbReference type="ARBA" id="ARBA00023277"/>
    </source>
</evidence>
<evidence type="ECO:0000256" key="8">
    <source>
        <dbReference type="ARBA" id="ARBA00031423"/>
    </source>
</evidence>
<evidence type="ECO:0000256" key="4">
    <source>
        <dbReference type="ARBA" id="ARBA00020295"/>
    </source>
</evidence>
<dbReference type="KEGG" id="sfc:Spiaf_0688"/>
<dbReference type="STRING" id="889378.Spiaf_0688"/>
<dbReference type="PATRIC" id="fig|889378.3.peg.697"/>
<dbReference type="SUPFAM" id="SSF51445">
    <property type="entry name" value="(Trans)glycosidases"/>
    <property type="match status" value="1"/>
</dbReference>
<dbReference type="OrthoDB" id="9811841at2"/>
<accession>H9UGZ5</accession>
<dbReference type="Pfam" id="PF02446">
    <property type="entry name" value="Glyco_hydro_77"/>
    <property type="match status" value="1"/>
</dbReference>
<keyword evidence="12" id="KW-1185">Reference proteome</keyword>
<evidence type="ECO:0000256" key="2">
    <source>
        <dbReference type="ARBA" id="ARBA00005684"/>
    </source>
</evidence>
<dbReference type="Gene3D" id="3.20.20.80">
    <property type="entry name" value="Glycosidases"/>
    <property type="match status" value="1"/>
</dbReference>
<dbReference type="HOGENOM" id="CLU_014132_1_0_12"/>
<evidence type="ECO:0000313" key="11">
    <source>
        <dbReference type="EMBL" id="AFG36788.1"/>
    </source>
</evidence>
<keyword evidence="7 10" id="KW-0119">Carbohydrate metabolism</keyword>
<gene>
    <name evidence="11" type="ordered locus">Spiaf_0688</name>
</gene>
<dbReference type="EMBL" id="CP003282">
    <property type="protein sequence ID" value="AFG36788.1"/>
    <property type="molecule type" value="Genomic_DNA"/>
</dbReference>